<feature type="region of interest" description="Disordered" evidence="1">
    <location>
        <begin position="59"/>
        <end position="85"/>
    </location>
</feature>
<feature type="non-terminal residue" evidence="2">
    <location>
        <position position="123"/>
    </location>
</feature>
<evidence type="ECO:0000313" key="3">
    <source>
        <dbReference type="Proteomes" id="UP001275084"/>
    </source>
</evidence>
<comment type="caution">
    <text evidence="2">The sequence shown here is derived from an EMBL/GenBank/DDBJ whole genome shotgun (WGS) entry which is preliminary data.</text>
</comment>
<reference evidence="2" key="1">
    <citation type="journal article" date="2023" name="Mol. Phylogenet. Evol.">
        <title>Genome-scale phylogeny and comparative genomics of the fungal order Sordariales.</title>
        <authorList>
            <person name="Hensen N."/>
            <person name="Bonometti L."/>
            <person name="Westerberg I."/>
            <person name="Brannstrom I.O."/>
            <person name="Guillou S."/>
            <person name="Cros-Aarteil S."/>
            <person name="Calhoun S."/>
            <person name="Haridas S."/>
            <person name="Kuo A."/>
            <person name="Mondo S."/>
            <person name="Pangilinan J."/>
            <person name="Riley R."/>
            <person name="LaButti K."/>
            <person name="Andreopoulos B."/>
            <person name="Lipzen A."/>
            <person name="Chen C."/>
            <person name="Yan M."/>
            <person name="Daum C."/>
            <person name="Ng V."/>
            <person name="Clum A."/>
            <person name="Steindorff A."/>
            <person name="Ohm R.A."/>
            <person name="Martin F."/>
            <person name="Silar P."/>
            <person name="Natvig D.O."/>
            <person name="Lalanne C."/>
            <person name="Gautier V."/>
            <person name="Ament-Velasquez S.L."/>
            <person name="Kruys A."/>
            <person name="Hutchinson M.I."/>
            <person name="Powell A.J."/>
            <person name="Barry K."/>
            <person name="Miller A.N."/>
            <person name="Grigoriev I.V."/>
            <person name="Debuchy R."/>
            <person name="Gladieux P."/>
            <person name="Hiltunen Thoren M."/>
            <person name="Johannesson H."/>
        </authorList>
    </citation>
    <scope>NUCLEOTIDE SEQUENCE</scope>
    <source>
        <strain evidence="2">CBS 955.72</strain>
    </source>
</reference>
<reference evidence="2" key="2">
    <citation type="submission" date="2023-06" db="EMBL/GenBank/DDBJ databases">
        <authorList>
            <consortium name="Lawrence Berkeley National Laboratory"/>
            <person name="Haridas S."/>
            <person name="Hensen N."/>
            <person name="Bonometti L."/>
            <person name="Westerberg I."/>
            <person name="Brannstrom I.O."/>
            <person name="Guillou S."/>
            <person name="Cros-Aarteil S."/>
            <person name="Calhoun S."/>
            <person name="Kuo A."/>
            <person name="Mondo S."/>
            <person name="Pangilinan J."/>
            <person name="Riley R."/>
            <person name="Labutti K."/>
            <person name="Andreopoulos B."/>
            <person name="Lipzen A."/>
            <person name="Chen C."/>
            <person name="Yanf M."/>
            <person name="Daum C."/>
            <person name="Ng V."/>
            <person name="Clum A."/>
            <person name="Steindorff A."/>
            <person name="Ohm R."/>
            <person name="Martin F."/>
            <person name="Silar P."/>
            <person name="Natvig D."/>
            <person name="Lalanne C."/>
            <person name="Gautier V."/>
            <person name="Ament-Velasquez S.L."/>
            <person name="Kruys A."/>
            <person name="Hutchinson M.I."/>
            <person name="Powell A.J."/>
            <person name="Barry K."/>
            <person name="Miller A.N."/>
            <person name="Grigoriev I.V."/>
            <person name="Debuchy R."/>
            <person name="Gladieux P."/>
            <person name="Thoren M.H."/>
            <person name="Johannesson H."/>
        </authorList>
    </citation>
    <scope>NUCLEOTIDE SEQUENCE</scope>
    <source>
        <strain evidence="2">CBS 955.72</strain>
    </source>
</reference>
<evidence type="ECO:0000313" key="2">
    <source>
        <dbReference type="EMBL" id="KAK3349689.1"/>
    </source>
</evidence>
<feature type="non-terminal residue" evidence="2">
    <location>
        <position position="1"/>
    </location>
</feature>
<proteinExistence type="predicted"/>
<gene>
    <name evidence="2" type="ORF">B0T25DRAFT_438321</name>
</gene>
<dbReference type="EMBL" id="JAUIQD010000005">
    <property type="protein sequence ID" value="KAK3349689.1"/>
    <property type="molecule type" value="Genomic_DNA"/>
</dbReference>
<protein>
    <submittedName>
        <fullName evidence="2">Uncharacterized protein</fullName>
    </submittedName>
</protein>
<name>A0AAJ0MCJ7_9PEZI</name>
<dbReference type="AlphaFoldDB" id="A0AAJ0MCJ7"/>
<organism evidence="2 3">
    <name type="scientific">Lasiosphaeria hispida</name>
    <dbReference type="NCBI Taxonomy" id="260671"/>
    <lineage>
        <taxon>Eukaryota</taxon>
        <taxon>Fungi</taxon>
        <taxon>Dikarya</taxon>
        <taxon>Ascomycota</taxon>
        <taxon>Pezizomycotina</taxon>
        <taxon>Sordariomycetes</taxon>
        <taxon>Sordariomycetidae</taxon>
        <taxon>Sordariales</taxon>
        <taxon>Lasiosphaeriaceae</taxon>
        <taxon>Lasiosphaeria</taxon>
    </lineage>
</organism>
<evidence type="ECO:0000256" key="1">
    <source>
        <dbReference type="SAM" id="MobiDB-lite"/>
    </source>
</evidence>
<accession>A0AAJ0MCJ7</accession>
<keyword evidence="3" id="KW-1185">Reference proteome</keyword>
<dbReference type="Proteomes" id="UP001275084">
    <property type="component" value="Unassembled WGS sequence"/>
</dbReference>
<sequence length="123" mass="13924">IKRSTSNKLEGFGPTRTDLECQRAKIRPSKAHSRSSSTAKRGCNWKAVAKALKKNDRKWTFELPDPPPSHNNHPAPTEGQGFFQKSPYEPEHKALIASYLDRPAIKNRDIAIDLQDRFPGIIF</sequence>